<evidence type="ECO:0000256" key="6">
    <source>
        <dbReference type="ARBA" id="ARBA00023136"/>
    </source>
</evidence>
<feature type="transmembrane region" description="Helical" evidence="7">
    <location>
        <begin position="308"/>
        <end position="329"/>
    </location>
</feature>
<feature type="transmembrane region" description="Helical" evidence="7">
    <location>
        <begin position="341"/>
        <end position="359"/>
    </location>
</feature>
<dbReference type="PROSITE" id="PS50850">
    <property type="entry name" value="MFS"/>
    <property type="match status" value="1"/>
</dbReference>
<sequence>MTNLTSRSTPAAATAGPRQWAGLAVLALPTLLLAMDVTVLYLALPHLAADLRPTGAQLLWITDVYGFLIAGCLVAMGTLGDRLGRRRLLTAGAVAFAAASVVAAYAPSAEALIAARGLLGVAGATLMPSTLALISDMFRSPGQRATAIGIWAACLSGGVALGPVVGGALLEWFWWGSVFLIAVPVMALLAVAAPVMLPEHRAGTAGRVDRTSVVLSIAAMLAIVYGIKGISHGGGLPQGLLAIALGAAAGAVFWRRQRRLADPLLDVGLFRRKVFSVTLVVLFATLAVTAGTYLFATRYLQQVEGLSPLAAGLWLVPSAVAMIVTSTAAPALARRLPVRHVIAGSLAVSAAGFLMLALLDRTSGLPLLVTGLVVVYVGQGPMLALGTDLVVGSAPPERAGSASAVSETGTELGLAFGVAVLGSIGTVAYRAADPVAGSPGLAPAVTEAVRDSVEAAVTAAAQLTPPVAARLLDGAREAFVGSFTVVAGIAAVVALALAVLSTAALRPPPAAEDEGARP</sequence>
<dbReference type="InterPro" id="IPR011701">
    <property type="entry name" value="MFS"/>
</dbReference>
<keyword evidence="5 7" id="KW-1133">Transmembrane helix</keyword>
<evidence type="ECO:0000256" key="7">
    <source>
        <dbReference type="SAM" id="Phobius"/>
    </source>
</evidence>
<feature type="transmembrane region" description="Helical" evidence="7">
    <location>
        <begin position="146"/>
        <end position="166"/>
    </location>
</feature>
<feature type="domain" description="Major facilitator superfamily (MFS) profile" evidence="8">
    <location>
        <begin position="22"/>
        <end position="505"/>
    </location>
</feature>
<evidence type="ECO:0000256" key="3">
    <source>
        <dbReference type="ARBA" id="ARBA00022475"/>
    </source>
</evidence>
<dbReference type="Gene3D" id="1.20.1250.20">
    <property type="entry name" value="MFS general substrate transporter like domains"/>
    <property type="match status" value="1"/>
</dbReference>
<accession>A0A7X0F1N1</accession>
<keyword evidence="3" id="KW-1003">Cell membrane</keyword>
<reference evidence="9 10" key="1">
    <citation type="submission" date="2020-08" db="EMBL/GenBank/DDBJ databases">
        <title>Sequencing the genomes of 1000 actinobacteria strains.</title>
        <authorList>
            <person name="Klenk H.-P."/>
        </authorList>
    </citation>
    <scope>NUCLEOTIDE SEQUENCE [LARGE SCALE GENOMIC DNA]</scope>
    <source>
        <strain evidence="9 10">DSM 45913</strain>
    </source>
</reference>
<dbReference type="RefSeq" id="WP_185086593.1">
    <property type="nucleotide sequence ID" value="NZ_JACHJB010000002.1"/>
</dbReference>
<comment type="caution">
    <text evidence="9">The sequence shown here is derived from an EMBL/GenBank/DDBJ whole genome shotgun (WGS) entry which is preliminary data.</text>
</comment>
<evidence type="ECO:0000313" key="10">
    <source>
        <dbReference type="Proteomes" id="UP000583800"/>
    </source>
</evidence>
<keyword evidence="4 7" id="KW-0812">Transmembrane</keyword>
<dbReference type="SUPFAM" id="SSF103473">
    <property type="entry name" value="MFS general substrate transporter"/>
    <property type="match status" value="1"/>
</dbReference>
<dbReference type="AlphaFoldDB" id="A0A7X0F1N1"/>
<dbReference type="InterPro" id="IPR020846">
    <property type="entry name" value="MFS_dom"/>
</dbReference>
<name>A0A7X0F1N1_9ACTN</name>
<dbReference type="EMBL" id="JACHJB010000002">
    <property type="protein sequence ID" value="MBB6348936.1"/>
    <property type="molecule type" value="Genomic_DNA"/>
</dbReference>
<dbReference type="Gene3D" id="1.20.1720.10">
    <property type="entry name" value="Multidrug resistance protein D"/>
    <property type="match status" value="1"/>
</dbReference>
<keyword evidence="2" id="KW-0813">Transport</keyword>
<evidence type="ECO:0000256" key="4">
    <source>
        <dbReference type="ARBA" id="ARBA00022692"/>
    </source>
</evidence>
<evidence type="ECO:0000256" key="1">
    <source>
        <dbReference type="ARBA" id="ARBA00004651"/>
    </source>
</evidence>
<evidence type="ECO:0000256" key="2">
    <source>
        <dbReference type="ARBA" id="ARBA00022448"/>
    </source>
</evidence>
<evidence type="ECO:0000313" key="9">
    <source>
        <dbReference type="EMBL" id="MBB6348936.1"/>
    </source>
</evidence>
<gene>
    <name evidence="9" type="ORF">FHU36_005481</name>
</gene>
<keyword evidence="6 7" id="KW-0472">Membrane</keyword>
<dbReference type="InterPro" id="IPR006311">
    <property type="entry name" value="TAT_signal"/>
</dbReference>
<protein>
    <submittedName>
        <fullName evidence="9">DHA2 family multidrug resistance protein-like MFS transporter</fullName>
    </submittedName>
</protein>
<feature type="transmembrane region" description="Helical" evidence="7">
    <location>
        <begin position="213"/>
        <end position="230"/>
    </location>
</feature>
<dbReference type="PANTHER" id="PTHR42718">
    <property type="entry name" value="MAJOR FACILITATOR SUPERFAMILY MULTIDRUG TRANSPORTER MFSC"/>
    <property type="match status" value="1"/>
</dbReference>
<dbReference type="PANTHER" id="PTHR42718:SF47">
    <property type="entry name" value="METHYL VIOLOGEN RESISTANCE PROTEIN SMVA"/>
    <property type="match status" value="1"/>
</dbReference>
<proteinExistence type="predicted"/>
<dbReference type="GO" id="GO:0022857">
    <property type="term" value="F:transmembrane transporter activity"/>
    <property type="evidence" value="ECO:0007669"/>
    <property type="project" value="InterPro"/>
</dbReference>
<feature type="transmembrane region" description="Helical" evidence="7">
    <location>
        <begin position="172"/>
        <end position="192"/>
    </location>
</feature>
<feature type="transmembrane region" description="Helical" evidence="7">
    <location>
        <begin position="113"/>
        <end position="134"/>
    </location>
</feature>
<feature type="transmembrane region" description="Helical" evidence="7">
    <location>
        <begin position="236"/>
        <end position="254"/>
    </location>
</feature>
<feature type="transmembrane region" description="Helical" evidence="7">
    <location>
        <begin position="365"/>
        <end position="391"/>
    </location>
</feature>
<dbReference type="InterPro" id="IPR036259">
    <property type="entry name" value="MFS_trans_sf"/>
</dbReference>
<evidence type="ECO:0000259" key="8">
    <source>
        <dbReference type="PROSITE" id="PS50850"/>
    </source>
</evidence>
<feature type="transmembrane region" description="Helical" evidence="7">
    <location>
        <begin position="56"/>
        <end position="76"/>
    </location>
</feature>
<feature type="transmembrane region" description="Helical" evidence="7">
    <location>
        <begin position="88"/>
        <end position="107"/>
    </location>
</feature>
<feature type="transmembrane region" description="Helical" evidence="7">
    <location>
        <begin position="20"/>
        <end position="44"/>
    </location>
</feature>
<feature type="transmembrane region" description="Helical" evidence="7">
    <location>
        <begin position="478"/>
        <end position="500"/>
    </location>
</feature>
<dbReference type="GO" id="GO:0005886">
    <property type="term" value="C:plasma membrane"/>
    <property type="evidence" value="ECO:0007669"/>
    <property type="project" value="UniProtKB-SubCell"/>
</dbReference>
<dbReference type="Pfam" id="PF07690">
    <property type="entry name" value="MFS_1"/>
    <property type="match status" value="1"/>
</dbReference>
<dbReference type="PROSITE" id="PS51318">
    <property type="entry name" value="TAT"/>
    <property type="match status" value="1"/>
</dbReference>
<keyword evidence="10" id="KW-1185">Reference proteome</keyword>
<organism evidence="9 10">
    <name type="scientific">Nonomuraea muscovyensis</name>
    <dbReference type="NCBI Taxonomy" id="1124761"/>
    <lineage>
        <taxon>Bacteria</taxon>
        <taxon>Bacillati</taxon>
        <taxon>Actinomycetota</taxon>
        <taxon>Actinomycetes</taxon>
        <taxon>Streptosporangiales</taxon>
        <taxon>Streptosporangiaceae</taxon>
        <taxon>Nonomuraea</taxon>
    </lineage>
</organism>
<feature type="transmembrane region" description="Helical" evidence="7">
    <location>
        <begin position="274"/>
        <end position="296"/>
    </location>
</feature>
<comment type="subcellular location">
    <subcellularLocation>
        <location evidence="1">Cell membrane</location>
        <topology evidence="1">Multi-pass membrane protein</topology>
    </subcellularLocation>
</comment>
<dbReference type="CDD" id="cd17321">
    <property type="entry name" value="MFS_MMR_MDR_like"/>
    <property type="match status" value="1"/>
</dbReference>
<dbReference type="Proteomes" id="UP000583800">
    <property type="component" value="Unassembled WGS sequence"/>
</dbReference>
<evidence type="ECO:0000256" key="5">
    <source>
        <dbReference type="ARBA" id="ARBA00022989"/>
    </source>
</evidence>